<dbReference type="PANTHER" id="PTHR11102:SF147">
    <property type="entry name" value="SEL1L ADAPTOR SUBUNIT OF ERAD E3 UBIQUITIN LIGASE"/>
    <property type="match status" value="1"/>
</dbReference>
<protein>
    <recommendedName>
        <fullName evidence="4">HCP-like protein</fullName>
    </recommendedName>
</protein>
<accession>A0A8H7R2Y2</accession>
<gene>
    <name evidence="2" type="ORF">INT47_008231</name>
</gene>
<sequence>MSLSLSYTLPDYPKPGDEDLLKGVQELNCGNYLKALQYFETASLYEHEYGTVILACIYYMGLSDKRDPVKAFQLFEKAAKRWHNCTAQFFTGLMLYKGDGVEKSFKHAIKWLIYASKRYEARSFVGAIFEEGGFGVTQNVGKAILWYEKVIVEMEQKPGETVLNLFKDNNAITITNWEQAADFTSKTRYLNIQPFSVADIARYYNNYDKRFIREMLRDSFWYLMASPEKNVSFSQFNFAMLLQSRTYDLLCKNAYDNGGMEAKALFCKANDVIFDAANNGHMIAQCIAGKHAVIHNKYEEAFDWYTKSKEKGFIEAHYELALLYYRGLGTRKDYKKSLKNLSLILKYGSLYRHGTVYLLMGKIYQAGGFGIKQDIGNAVNYYKKSVESGQGVSAAAIGDIYVQNIGIDQDLKKAFEWYSIAASMNSNAGKNSLGRMYLHGHHVDQDLNQALTLFNEAYEGGYQDAKKMIDFIELVKITEIAQSTFNRRCSF</sequence>
<dbReference type="PANTHER" id="PTHR11102">
    <property type="entry name" value="SEL-1-LIKE PROTEIN"/>
    <property type="match status" value="1"/>
</dbReference>
<keyword evidence="3" id="KW-1185">Reference proteome</keyword>
<dbReference type="InterPro" id="IPR050767">
    <property type="entry name" value="Sel1_AlgK"/>
</dbReference>
<dbReference type="AlphaFoldDB" id="A0A8H7R2Y2"/>
<dbReference type="SUPFAM" id="SSF81901">
    <property type="entry name" value="HCP-like"/>
    <property type="match status" value="2"/>
</dbReference>
<dbReference type="EMBL" id="JAEPRD010000051">
    <property type="protein sequence ID" value="KAG2203504.1"/>
    <property type="molecule type" value="Genomic_DNA"/>
</dbReference>
<dbReference type="Pfam" id="PF08238">
    <property type="entry name" value="Sel1"/>
    <property type="match status" value="9"/>
</dbReference>
<comment type="similarity">
    <text evidence="1">Belongs to the sel-1 family.</text>
</comment>
<evidence type="ECO:0000256" key="1">
    <source>
        <dbReference type="ARBA" id="ARBA00038101"/>
    </source>
</evidence>
<dbReference type="SMART" id="SM00671">
    <property type="entry name" value="SEL1"/>
    <property type="match status" value="7"/>
</dbReference>
<dbReference type="Proteomes" id="UP000603453">
    <property type="component" value="Unassembled WGS sequence"/>
</dbReference>
<name>A0A8H7R2Y2_9FUNG</name>
<comment type="caution">
    <text evidence="2">The sequence shown here is derived from an EMBL/GenBank/DDBJ whole genome shotgun (WGS) entry which is preliminary data.</text>
</comment>
<evidence type="ECO:0000313" key="2">
    <source>
        <dbReference type="EMBL" id="KAG2203504.1"/>
    </source>
</evidence>
<reference evidence="2" key="1">
    <citation type="submission" date="2020-12" db="EMBL/GenBank/DDBJ databases">
        <title>Metabolic potential, ecology and presence of endohyphal bacteria is reflected in genomic diversity of Mucoromycotina.</title>
        <authorList>
            <person name="Muszewska A."/>
            <person name="Okrasinska A."/>
            <person name="Steczkiewicz K."/>
            <person name="Drgas O."/>
            <person name="Orlowska M."/>
            <person name="Perlinska-Lenart U."/>
            <person name="Aleksandrzak-Piekarczyk T."/>
            <person name="Szatraj K."/>
            <person name="Zielenkiewicz U."/>
            <person name="Pilsyk S."/>
            <person name="Malc E."/>
            <person name="Mieczkowski P."/>
            <person name="Kruszewska J.S."/>
            <person name="Biernat P."/>
            <person name="Pawlowska J."/>
        </authorList>
    </citation>
    <scope>NUCLEOTIDE SEQUENCE</scope>
    <source>
        <strain evidence="2">WA0000017839</strain>
    </source>
</reference>
<dbReference type="GO" id="GO:0005789">
    <property type="term" value="C:endoplasmic reticulum membrane"/>
    <property type="evidence" value="ECO:0007669"/>
    <property type="project" value="TreeGrafter"/>
</dbReference>
<dbReference type="OrthoDB" id="2253126at2759"/>
<dbReference type="InterPro" id="IPR006597">
    <property type="entry name" value="Sel1-like"/>
</dbReference>
<dbReference type="Gene3D" id="1.25.40.10">
    <property type="entry name" value="Tetratricopeptide repeat domain"/>
    <property type="match status" value="3"/>
</dbReference>
<organism evidence="2 3">
    <name type="scientific">Mucor saturninus</name>
    <dbReference type="NCBI Taxonomy" id="64648"/>
    <lineage>
        <taxon>Eukaryota</taxon>
        <taxon>Fungi</taxon>
        <taxon>Fungi incertae sedis</taxon>
        <taxon>Mucoromycota</taxon>
        <taxon>Mucoromycotina</taxon>
        <taxon>Mucoromycetes</taxon>
        <taxon>Mucorales</taxon>
        <taxon>Mucorineae</taxon>
        <taxon>Mucoraceae</taxon>
        <taxon>Mucor</taxon>
    </lineage>
</organism>
<dbReference type="InterPro" id="IPR011990">
    <property type="entry name" value="TPR-like_helical_dom_sf"/>
</dbReference>
<evidence type="ECO:0008006" key="4">
    <source>
        <dbReference type="Google" id="ProtNLM"/>
    </source>
</evidence>
<dbReference type="GO" id="GO:0036503">
    <property type="term" value="P:ERAD pathway"/>
    <property type="evidence" value="ECO:0007669"/>
    <property type="project" value="TreeGrafter"/>
</dbReference>
<evidence type="ECO:0000313" key="3">
    <source>
        <dbReference type="Proteomes" id="UP000603453"/>
    </source>
</evidence>
<proteinExistence type="inferred from homology"/>